<evidence type="ECO:0000259" key="7">
    <source>
        <dbReference type="PROSITE" id="PS50181"/>
    </source>
</evidence>
<dbReference type="CDD" id="cd09917">
    <property type="entry name" value="F-box_SF"/>
    <property type="match status" value="1"/>
</dbReference>
<dbReference type="Pfam" id="PF15966">
    <property type="entry name" value="F-box_4"/>
    <property type="match status" value="1"/>
</dbReference>
<keyword evidence="2 5" id="KW-0863">Zinc-finger</keyword>
<gene>
    <name evidence="8" type="primary">Fbxo30</name>
    <name evidence="8" type="ORF">Tcan_07336</name>
</gene>
<comment type="caution">
    <text evidence="8">The sequence shown here is derived from an EMBL/GenBank/DDBJ whole genome shotgun (WGS) entry which is preliminary data.</text>
</comment>
<keyword evidence="4 5" id="KW-0862">Zinc</keyword>
<feature type="domain" description="TRAF-type" evidence="6">
    <location>
        <begin position="49"/>
        <end position="90"/>
    </location>
</feature>
<dbReference type="GO" id="GO:0061630">
    <property type="term" value="F:ubiquitin protein ligase activity"/>
    <property type="evidence" value="ECO:0007669"/>
    <property type="project" value="InterPro"/>
</dbReference>
<dbReference type="STRING" id="6265.A0A0B2V251"/>
<evidence type="ECO:0000256" key="2">
    <source>
        <dbReference type="ARBA" id="ARBA00022771"/>
    </source>
</evidence>
<dbReference type="GO" id="GO:0008270">
    <property type="term" value="F:zinc ion binding"/>
    <property type="evidence" value="ECO:0007669"/>
    <property type="project" value="UniProtKB-KW"/>
</dbReference>
<dbReference type="Pfam" id="PF15965">
    <property type="entry name" value="zf-TRAF_2"/>
    <property type="match status" value="1"/>
</dbReference>
<organism evidence="8 9">
    <name type="scientific">Toxocara canis</name>
    <name type="common">Canine roundworm</name>
    <dbReference type="NCBI Taxonomy" id="6265"/>
    <lineage>
        <taxon>Eukaryota</taxon>
        <taxon>Metazoa</taxon>
        <taxon>Ecdysozoa</taxon>
        <taxon>Nematoda</taxon>
        <taxon>Chromadorea</taxon>
        <taxon>Rhabditida</taxon>
        <taxon>Spirurina</taxon>
        <taxon>Ascaridomorpha</taxon>
        <taxon>Ascaridoidea</taxon>
        <taxon>Toxocaridae</taxon>
        <taxon>Toxocara</taxon>
    </lineage>
</organism>
<dbReference type="PANTHER" id="PTHR15933:SF20">
    <property type="entry name" value="F-BOX DOMAIN-CONTAINING PROTEIN"/>
    <property type="match status" value="1"/>
</dbReference>
<dbReference type="InterPro" id="IPR001810">
    <property type="entry name" value="F-box_dom"/>
</dbReference>
<dbReference type="InterPro" id="IPR036047">
    <property type="entry name" value="F-box-like_dom_sf"/>
</dbReference>
<feature type="zinc finger region" description="TRAF-type" evidence="5">
    <location>
        <begin position="49"/>
        <end position="90"/>
    </location>
</feature>
<evidence type="ECO:0000256" key="5">
    <source>
        <dbReference type="PROSITE-ProRule" id="PRU00207"/>
    </source>
</evidence>
<protein>
    <submittedName>
        <fullName evidence="8">F-box only protein 30</fullName>
    </submittedName>
</protein>
<evidence type="ECO:0000256" key="3">
    <source>
        <dbReference type="ARBA" id="ARBA00022786"/>
    </source>
</evidence>
<evidence type="ECO:0000256" key="1">
    <source>
        <dbReference type="ARBA" id="ARBA00022723"/>
    </source>
</evidence>
<dbReference type="AlphaFoldDB" id="A0A0B2V251"/>
<dbReference type="PANTHER" id="PTHR15933">
    <property type="entry name" value="PROTEIN CBG16327"/>
    <property type="match status" value="1"/>
</dbReference>
<dbReference type="PROSITE" id="PS50181">
    <property type="entry name" value="FBOX"/>
    <property type="match status" value="1"/>
</dbReference>
<dbReference type="InterPro" id="IPR001293">
    <property type="entry name" value="Znf_TRAF"/>
</dbReference>
<evidence type="ECO:0000256" key="4">
    <source>
        <dbReference type="ARBA" id="ARBA00022833"/>
    </source>
</evidence>
<dbReference type="InterPro" id="IPR043013">
    <property type="entry name" value="Znf_TRAF_N"/>
</dbReference>
<dbReference type="Gene3D" id="3.30.40.150">
    <property type="entry name" value="TRAF-like zinc-finger, N-terminal subdomain"/>
    <property type="match status" value="1"/>
</dbReference>
<accession>A0A0B2V251</accession>
<dbReference type="Proteomes" id="UP000031036">
    <property type="component" value="Unassembled WGS sequence"/>
</dbReference>
<proteinExistence type="predicted"/>
<evidence type="ECO:0000313" key="9">
    <source>
        <dbReference type="Proteomes" id="UP000031036"/>
    </source>
</evidence>
<evidence type="ECO:0000313" key="8">
    <source>
        <dbReference type="EMBL" id="KHN75618.1"/>
    </source>
</evidence>
<dbReference type="OMA" id="VHIKWER"/>
<keyword evidence="9" id="KW-1185">Reference proteome</keyword>
<dbReference type="SUPFAM" id="SSF81383">
    <property type="entry name" value="F-box domain"/>
    <property type="match status" value="1"/>
</dbReference>
<evidence type="ECO:0000259" key="6">
    <source>
        <dbReference type="PROSITE" id="PS50145"/>
    </source>
</evidence>
<dbReference type="OrthoDB" id="5918172at2759"/>
<dbReference type="PROSITE" id="PS50145">
    <property type="entry name" value="ZF_TRAF"/>
    <property type="match status" value="1"/>
</dbReference>
<keyword evidence="1 5" id="KW-0479">Metal-binding</keyword>
<keyword evidence="3" id="KW-0833">Ubl conjugation pathway</keyword>
<dbReference type="EMBL" id="JPKZ01002647">
    <property type="protein sequence ID" value="KHN75618.1"/>
    <property type="molecule type" value="Genomic_DNA"/>
</dbReference>
<sequence>MEDAECSLDIGDHVHCFFCYKISCGYDKCKMTKCTECSVPLHPCKIEDHLLICPKARVHCPNLCGGCPVMLRRERIGSHLVHCCASVVVCAIQWNRRVLSNFAKRKMKRIAKGLDTVPPRPRIDPAEIDVYAAIVDQEILLETYRTSRNDRKRLTDFQNPFHPLMPLRIPLEPQQSFVDEDSSDEENLLQEKLRKKRKSPFENCYLCKIDPTSQHLHTLGNFIEQKDEEIDIKIPIKISLIPSFYEQRKLYVDIVREHLSAFARKGENMACFRAGITVYTFCCNESFRRDEYCDHYELCHMDVDDYIGRCPMYTDGCPFFYYKKAPKWGSLRFSEYLSCVIHCPPEVPTKIPYTGISLCELPKDVLHEIVQYLDSCSLRCLSATNHYLRRLCFENFCSASMVHIKWERSETHSWYEKCFMWEFSTSQRRIIDWNNQSTLPISDHLCECEFNVAEKYEAKKIALPFMAHQKN</sequence>
<name>A0A0B2V251_TOXCA</name>
<dbReference type="InterPro" id="IPR031890">
    <property type="entry name" value="Fbxo30/Fbxo40"/>
</dbReference>
<reference evidence="8 9" key="1">
    <citation type="submission" date="2014-11" db="EMBL/GenBank/DDBJ databases">
        <title>Genetic blueprint of the zoonotic pathogen Toxocara canis.</title>
        <authorList>
            <person name="Zhu X.-Q."/>
            <person name="Korhonen P.K."/>
            <person name="Cai H."/>
            <person name="Young N.D."/>
            <person name="Nejsum P."/>
            <person name="von Samson-Himmelstjerna G."/>
            <person name="Boag P.R."/>
            <person name="Tan P."/>
            <person name="Li Q."/>
            <person name="Min J."/>
            <person name="Yang Y."/>
            <person name="Wang X."/>
            <person name="Fang X."/>
            <person name="Hall R.S."/>
            <person name="Hofmann A."/>
            <person name="Sternberg P.W."/>
            <person name="Jex A.R."/>
            <person name="Gasser R.B."/>
        </authorList>
    </citation>
    <scope>NUCLEOTIDE SEQUENCE [LARGE SCALE GENOMIC DNA]</scope>
    <source>
        <strain evidence="8">PN_DK_2014</strain>
    </source>
</reference>
<feature type="domain" description="F-box" evidence="7">
    <location>
        <begin position="355"/>
        <end position="409"/>
    </location>
</feature>